<dbReference type="Proteomes" id="UP000623687">
    <property type="component" value="Unassembled WGS sequence"/>
</dbReference>
<dbReference type="GO" id="GO:0004842">
    <property type="term" value="F:ubiquitin-protein transferase activity"/>
    <property type="evidence" value="ECO:0007669"/>
    <property type="project" value="InterPro"/>
</dbReference>
<proteinExistence type="predicted"/>
<keyword evidence="2" id="KW-0479">Metal-binding</keyword>
<sequence>MDQEFDFPFDADVFEDLDLYIAYQLQQELDLSNIHDSPPDLEDADFVGDEQPHWVDSDSDGGDGGGEDNINLARFAYDSDEEANEDADRFTHEEEEEVDDDESDQYGRLTPYPSDDDSPLTFSPDPSARNSPEPLARGSKAHPISLPSSEESLLQSAANPELSSSCRVYPSFSCSICLDDHPEDDVALIPSCEHSFCRDCLRSYITNKVSEHRYPVFCPVCITIADQQSPGIIDETVIEGIWIPEKEYRIFEEMQLSSLSILLHCRQCEQTMNVARDEYQENKVVICPLPTCTYRWCTACQQPVPLGGPDHACDTGTSTNLDNMVRENGWKFCPGKYPMLPTSGFIYQRFLQQDVGPQFRKNRDATI</sequence>
<dbReference type="GeneID" id="59376361"/>
<evidence type="ECO:0000256" key="7">
    <source>
        <dbReference type="PROSITE-ProRule" id="PRU00175"/>
    </source>
</evidence>
<feature type="compositionally biased region" description="Acidic residues" evidence="8">
    <location>
        <begin position="93"/>
        <end position="104"/>
    </location>
</feature>
<evidence type="ECO:0000313" key="12">
    <source>
        <dbReference type="Proteomes" id="UP000623687"/>
    </source>
</evidence>
<dbReference type="GO" id="GO:0016567">
    <property type="term" value="P:protein ubiquitination"/>
    <property type="evidence" value="ECO:0007669"/>
    <property type="project" value="InterPro"/>
</dbReference>
<dbReference type="Pfam" id="PF13639">
    <property type="entry name" value="zf-RING_2"/>
    <property type="match status" value="1"/>
</dbReference>
<dbReference type="EMBL" id="JACETU010000004">
    <property type="protein sequence ID" value="KAF7430829.1"/>
    <property type="molecule type" value="Genomic_DNA"/>
</dbReference>
<comment type="caution">
    <text evidence="11">The sequence shown here is derived from an EMBL/GenBank/DDBJ whole genome shotgun (WGS) entry which is preliminary data.</text>
</comment>
<keyword evidence="6" id="KW-0862">Zinc</keyword>
<dbReference type="RefSeq" id="XP_036632107.1">
    <property type="nucleotide sequence ID" value="XM_036776088.1"/>
</dbReference>
<keyword evidence="12" id="KW-1185">Reference proteome</keyword>
<evidence type="ECO:0000256" key="3">
    <source>
        <dbReference type="ARBA" id="ARBA00022737"/>
    </source>
</evidence>
<dbReference type="AlphaFoldDB" id="A0A8H6ZUB1"/>
<dbReference type="InterPro" id="IPR031127">
    <property type="entry name" value="E3_UB_ligase_RBR"/>
</dbReference>
<keyword evidence="3" id="KW-0677">Repeat</keyword>
<protein>
    <recommendedName>
        <fullName evidence="13">RING-type domain-containing protein</fullName>
    </recommendedName>
</protein>
<feature type="domain" description="RING-type" evidence="9">
    <location>
        <begin position="174"/>
        <end position="221"/>
    </location>
</feature>
<dbReference type="OrthoDB" id="1431934at2759"/>
<dbReference type="InterPro" id="IPR017907">
    <property type="entry name" value="Znf_RING_CS"/>
</dbReference>
<dbReference type="SUPFAM" id="SSF57850">
    <property type="entry name" value="RING/U-box"/>
    <property type="match status" value="1"/>
</dbReference>
<keyword evidence="1" id="KW-0808">Transferase</keyword>
<evidence type="ECO:0000256" key="4">
    <source>
        <dbReference type="ARBA" id="ARBA00022771"/>
    </source>
</evidence>
<evidence type="ECO:0000313" key="11">
    <source>
        <dbReference type="EMBL" id="KAF7430829.1"/>
    </source>
</evidence>
<feature type="compositionally biased region" description="Acidic residues" evidence="8">
    <location>
        <begin position="39"/>
        <end position="48"/>
    </location>
</feature>
<keyword evidence="5" id="KW-0833">Ubl conjugation pathway</keyword>
<evidence type="ECO:0000259" key="10">
    <source>
        <dbReference type="PROSITE" id="PS51873"/>
    </source>
</evidence>
<evidence type="ECO:0000256" key="2">
    <source>
        <dbReference type="ARBA" id="ARBA00022723"/>
    </source>
</evidence>
<evidence type="ECO:0000256" key="5">
    <source>
        <dbReference type="ARBA" id="ARBA00022786"/>
    </source>
</evidence>
<dbReference type="PROSITE" id="PS00518">
    <property type="entry name" value="ZF_RING_1"/>
    <property type="match status" value="1"/>
</dbReference>
<dbReference type="PROSITE" id="PS51873">
    <property type="entry name" value="TRIAD"/>
    <property type="match status" value="1"/>
</dbReference>
<dbReference type="VEuPathDB" id="FungiDB:PC9H_006543"/>
<dbReference type="InterPro" id="IPR001841">
    <property type="entry name" value="Znf_RING"/>
</dbReference>
<name>A0A8H6ZUB1_PLEOS</name>
<feature type="region of interest" description="Disordered" evidence="8">
    <location>
        <begin position="33"/>
        <end position="152"/>
    </location>
</feature>
<gene>
    <name evidence="11" type="ORF">PC9H_006543</name>
</gene>
<dbReference type="InterPro" id="IPR044066">
    <property type="entry name" value="TRIAD_supradom"/>
</dbReference>
<organism evidence="11 12">
    <name type="scientific">Pleurotus ostreatus</name>
    <name type="common">Oyster mushroom</name>
    <name type="synonym">White-rot fungus</name>
    <dbReference type="NCBI Taxonomy" id="5322"/>
    <lineage>
        <taxon>Eukaryota</taxon>
        <taxon>Fungi</taxon>
        <taxon>Dikarya</taxon>
        <taxon>Basidiomycota</taxon>
        <taxon>Agaricomycotina</taxon>
        <taxon>Agaricomycetes</taxon>
        <taxon>Agaricomycetidae</taxon>
        <taxon>Agaricales</taxon>
        <taxon>Pleurotineae</taxon>
        <taxon>Pleurotaceae</taxon>
        <taxon>Pleurotus</taxon>
    </lineage>
</organism>
<feature type="domain" description="RING-type" evidence="10">
    <location>
        <begin position="170"/>
        <end position="367"/>
    </location>
</feature>
<evidence type="ECO:0000256" key="1">
    <source>
        <dbReference type="ARBA" id="ARBA00022679"/>
    </source>
</evidence>
<dbReference type="GO" id="GO:0008270">
    <property type="term" value="F:zinc ion binding"/>
    <property type="evidence" value="ECO:0007669"/>
    <property type="project" value="UniProtKB-KW"/>
</dbReference>
<evidence type="ECO:0000256" key="6">
    <source>
        <dbReference type="ARBA" id="ARBA00022833"/>
    </source>
</evidence>
<dbReference type="Gene3D" id="3.30.40.10">
    <property type="entry name" value="Zinc/RING finger domain, C3HC4 (zinc finger)"/>
    <property type="match status" value="1"/>
</dbReference>
<reference evidence="11" key="1">
    <citation type="submission" date="2019-07" db="EMBL/GenBank/DDBJ databases">
        <authorList>
            <person name="Palmer J.M."/>
        </authorList>
    </citation>
    <scope>NUCLEOTIDE SEQUENCE</scope>
    <source>
        <strain evidence="11">PC9</strain>
    </source>
</reference>
<dbReference type="PANTHER" id="PTHR11685">
    <property type="entry name" value="RBR FAMILY RING FINGER AND IBR DOMAIN-CONTAINING"/>
    <property type="match status" value="1"/>
</dbReference>
<keyword evidence="4 7" id="KW-0863">Zinc-finger</keyword>
<evidence type="ECO:0000259" key="9">
    <source>
        <dbReference type="PROSITE" id="PS50089"/>
    </source>
</evidence>
<evidence type="ECO:0008006" key="13">
    <source>
        <dbReference type="Google" id="ProtNLM"/>
    </source>
</evidence>
<dbReference type="InterPro" id="IPR013083">
    <property type="entry name" value="Znf_RING/FYVE/PHD"/>
</dbReference>
<dbReference type="PROSITE" id="PS50089">
    <property type="entry name" value="ZF_RING_2"/>
    <property type="match status" value="1"/>
</dbReference>
<dbReference type="SMART" id="SM00184">
    <property type="entry name" value="RING"/>
    <property type="match status" value="1"/>
</dbReference>
<evidence type="ECO:0000256" key="8">
    <source>
        <dbReference type="SAM" id="MobiDB-lite"/>
    </source>
</evidence>
<accession>A0A8H6ZUB1</accession>